<dbReference type="InterPro" id="IPR002104">
    <property type="entry name" value="Integrase_catalytic"/>
</dbReference>
<dbReference type="InterPro" id="IPR013762">
    <property type="entry name" value="Integrase-like_cat_sf"/>
</dbReference>
<keyword evidence="1" id="KW-0229">DNA integration</keyword>
<dbReference type="Pfam" id="PF13495">
    <property type="entry name" value="Phage_int_SAM_4"/>
    <property type="match status" value="1"/>
</dbReference>
<dbReference type="InterPro" id="IPR004107">
    <property type="entry name" value="Integrase_SAM-like_N"/>
</dbReference>
<dbReference type="PROSITE" id="PS51900">
    <property type="entry name" value="CB"/>
    <property type="match status" value="1"/>
</dbReference>
<dbReference type="SUPFAM" id="SSF56349">
    <property type="entry name" value="DNA breaking-rejoining enzymes"/>
    <property type="match status" value="1"/>
</dbReference>
<evidence type="ECO:0000256" key="1">
    <source>
        <dbReference type="ARBA" id="ARBA00022908"/>
    </source>
</evidence>
<feature type="domain" description="Tyr recombinase" evidence="5">
    <location>
        <begin position="128"/>
        <end position="322"/>
    </location>
</feature>
<evidence type="ECO:0000259" key="6">
    <source>
        <dbReference type="PROSITE" id="PS51900"/>
    </source>
</evidence>
<evidence type="ECO:0000313" key="8">
    <source>
        <dbReference type="Proteomes" id="UP000302218"/>
    </source>
</evidence>
<organism evidence="7 8">
    <name type="scientific">Natrinema versiforme</name>
    <dbReference type="NCBI Taxonomy" id="88724"/>
    <lineage>
        <taxon>Archaea</taxon>
        <taxon>Methanobacteriati</taxon>
        <taxon>Methanobacteriota</taxon>
        <taxon>Stenosarchaea group</taxon>
        <taxon>Halobacteria</taxon>
        <taxon>Halobacteriales</taxon>
        <taxon>Natrialbaceae</taxon>
        <taxon>Natrinema</taxon>
    </lineage>
</organism>
<name>A0A4P8WHG2_9EURY</name>
<dbReference type="InterPro" id="IPR011010">
    <property type="entry name" value="DNA_brk_join_enz"/>
</dbReference>
<dbReference type="AlphaFoldDB" id="A0A4P8WHG2"/>
<dbReference type="OrthoDB" id="206452at2157"/>
<evidence type="ECO:0000259" key="5">
    <source>
        <dbReference type="PROSITE" id="PS51898"/>
    </source>
</evidence>
<evidence type="ECO:0000256" key="4">
    <source>
        <dbReference type="PROSITE-ProRule" id="PRU01248"/>
    </source>
</evidence>
<evidence type="ECO:0000313" key="7">
    <source>
        <dbReference type="EMBL" id="QCS42868.1"/>
    </source>
</evidence>
<dbReference type="Gene3D" id="1.10.443.10">
    <property type="entry name" value="Intergrase catalytic core"/>
    <property type="match status" value="1"/>
</dbReference>
<dbReference type="PROSITE" id="PS51898">
    <property type="entry name" value="TYR_RECOMBINASE"/>
    <property type="match status" value="1"/>
</dbReference>
<keyword evidence="2 4" id="KW-0238">DNA-binding</keyword>
<dbReference type="GO" id="GO:0015074">
    <property type="term" value="P:DNA integration"/>
    <property type="evidence" value="ECO:0007669"/>
    <property type="project" value="UniProtKB-KW"/>
</dbReference>
<dbReference type="Proteomes" id="UP000302218">
    <property type="component" value="Chromosome"/>
</dbReference>
<dbReference type="Pfam" id="PF00589">
    <property type="entry name" value="Phage_integrase"/>
    <property type="match status" value="1"/>
</dbReference>
<dbReference type="EMBL" id="CP040330">
    <property type="protein sequence ID" value="QCS42868.1"/>
    <property type="molecule type" value="Genomic_DNA"/>
</dbReference>
<dbReference type="GO" id="GO:0003677">
    <property type="term" value="F:DNA binding"/>
    <property type="evidence" value="ECO:0007669"/>
    <property type="project" value="UniProtKB-UniRule"/>
</dbReference>
<dbReference type="InterPro" id="IPR044068">
    <property type="entry name" value="CB"/>
</dbReference>
<sequence length="329" mass="37773">MNVLDEFLRKKKIRGKKSTHANYKSTLSQYSEWIMNNTERGTLIDVSTTDIEEYLYHLSQDGYRTKSIRSQYTAIRSFYSWIEEQDSNSSEDFNLGKDSWESPCEYIKPSEMNILNNKEKSMKAEYGGENISLSSEEINQLIENVPEPVTRNKLLISIMAETGMRRHEARDVKIKKVRIDEGLVTIPDSKTGENRKGTFGSTTKSLLREWLIYGKRDGFKPSIRSDYLFLTTKSEKMSGKRINEIIKEAADNAGIQEVIGHDKRGNPRYKVTAHSLRHSFGMNLLEKGHDIRTIQEALGHEDVDTTEKYLGLDNKDVTDSIKAKGHFLD</sequence>
<evidence type="ECO:0008006" key="9">
    <source>
        <dbReference type="Google" id="ProtNLM"/>
    </source>
</evidence>
<proteinExistence type="predicted"/>
<keyword evidence="3" id="KW-0233">DNA recombination</keyword>
<gene>
    <name evidence="7" type="ORF">FEJ81_11050</name>
</gene>
<dbReference type="PANTHER" id="PTHR30349:SF41">
    <property type="entry name" value="INTEGRASE_RECOMBINASE PROTEIN MJ0367-RELATED"/>
    <property type="match status" value="1"/>
</dbReference>
<feature type="domain" description="Core-binding (CB)" evidence="6">
    <location>
        <begin position="1"/>
        <end position="83"/>
    </location>
</feature>
<dbReference type="Gene3D" id="1.10.150.130">
    <property type="match status" value="1"/>
</dbReference>
<protein>
    <recommendedName>
        <fullName evidence="9">Recombinase XerC</fullName>
    </recommendedName>
</protein>
<evidence type="ECO:0000256" key="3">
    <source>
        <dbReference type="ARBA" id="ARBA00023172"/>
    </source>
</evidence>
<dbReference type="RefSeq" id="WP_138245345.1">
    <property type="nucleotide sequence ID" value="NZ_CP040330.1"/>
</dbReference>
<reference evidence="8" key="1">
    <citation type="submission" date="2019-05" db="EMBL/GenBank/DDBJ databases">
        <title>Genome sequence and methylation pattern of the halophilic Archaeon Natrinema versiforme BOL5-4.</title>
        <authorList>
            <person name="DasSarma P."/>
            <person name="Anton B.P."/>
            <person name="DasSarma S.L."/>
            <person name="Martinez F.L."/>
            <person name="Guzman D."/>
            <person name="Roberts R.J."/>
            <person name="DasSarma S."/>
        </authorList>
    </citation>
    <scope>NUCLEOTIDE SEQUENCE [LARGE SCALE GENOMIC DNA]</scope>
    <source>
        <strain evidence="8">BOL5-4</strain>
    </source>
</reference>
<dbReference type="InterPro" id="IPR050090">
    <property type="entry name" value="Tyrosine_recombinase_XerCD"/>
</dbReference>
<dbReference type="KEGG" id="nvr:FEJ81_11050"/>
<dbReference type="GeneID" id="40265817"/>
<dbReference type="PANTHER" id="PTHR30349">
    <property type="entry name" value="PHAGE INTEGRASE-RELATED"/>
    <property type="match status" value="1"/>
</dbReference>
<accession>A0A4P8WHG2</accession>
<dbReference type="InterPro" id="IPR010998">
    <property type="entry name" value="Integrase_recombinase_N"/>
</dbReference>
<dbReference type="GO" id="GO:0006310">
    <property type="term" value="P:DNA recombination"/>
    <property type="evidence" value="ECO:0007669"/>
    <property type="project" value="UniProtKB-KW"/>
</dbReference>
<evidence type="ECO:0000256" key="2">
    <source>
        <dbReference type="ARBA" id="ARBA00023125"/>
    </source>
</evidence>